<sequence length="214" mass="25420">MKKYKKGLQTEQIILQTAKILFYNNGYAKTSMRDICAETGIQLGTLTYYFKKKKDIAERIYSEFIVRLMSFVRTKTYHDKMNGIQLNFHKQIYHYHAIYSDPQTRAFHAEMLHSEYIYQEIILKLYNPYFRDLPNRMTKADFDTAVFADSCLRKEFGLQYINAPQTKTVTELYITIQTLTGRLMRIPEETTQQYIHEALTFFENHDGSTIRLLI</sequence>
<comment type="caution">
    <text evidence="4">The sequence shown here is derived from an EMBL/GenBank/DDBJ whole genome shotgun (WGS) entry which is preliminary data.</text>
</comment>
<dbReference type="EMBL" id="WJBE01000022">
    <property type="protein sequence ID" value="MBC3901215.1"/>
    <property type="molecule type" value="Genomic_DNA"/>
</dbReference>
<dbReference type="RefSeq" id="WP_186895281.1">
    <property type="nucleotide sequence ID" value="NZ_WJBE01000022.1"/>
</dbReference>
<reference evidence="4 5" key="1">
    <citation type="journal article" date="2020" name="mSystems">
        <title>Defining Genomic and Predicted Metabolic Features of the Acetobacterium Genus.</title>
        <authorList>
            <person name="Ross D.E."/>
            <person name="Marshall C.W."/>
            <person name="Gulliver D."/>
            <person name="May H.D."/>
            <person name="Norman R.S."/>
        </authorList>
    </citation>
    <scope>NUCLEOTIDE SEQUENCE [LARGE SCALE GENOMIC DNA]</scope>
    <source>
        <strain evidence="4 5">DSM 4132</strain>
    </source>
</reference>
<proteinExistence type="predicted"/>
<protein>
    <submittedName>
        <fullName evidence="4">TetR family transcriptional regulator</fullName>
    </submittedName>
</protein>
<dbReference type="Pfam" id="PF00440">
    <property type="entry name" value="TetR_N"/>
    <property type="match status" value="1"/>
</dbReference>
<feature type="domain" description="HTH tetR-type" evidence="3">
    <location>
        <begin position="8"/>
        <end position="68"/>
    </location>
</feature>
<dbReference type="PROSITE" id="PS01081">
    <property type="entry name" value="HTH_TETR_1"/>
    <property type="match status" value="1"/>
</dbReference>
<gene>
    <name evidence="4" type="ORF">GH811_16510</name>
</gene>
<dbReference type="InterPro" id="IPR009057">
    <property type="entry name" value="Homeodomain-like_sf"/>
</dbReference>
<dbReference type="InterPro" id="IPR023772">
    <property type="entry name" value="DNA-bd_HTH_TetR-type_CS"/>
</dbReference>
<evidence type="ECO:0000256" key="1">
    <source>
        <dbReference type="ARBA" id="ARBA00023125"/>
    </source>
</evidence>
<accession>A0ABR6Z1U1</accession>
<keyword evidence="5" id="KW-1185">Reference proteome</keyword>
<evidence type="ECO:0000259" key="3">
    <source>
        <dbReference type="PROSITE" id="PS50977"/>
    </source>
</evidence>
<dbReference type="PROSITE" id="PS50977">
    <property type="entry name" value="HTH_TETR_2"/>
    <property type="match status" value="1"/>
</dbReference>
<name>A0ABR6Z1U1_9FIRM</name>
<dbReference type="Proteomes" id="UP000622405">
    <property type="component" value="Unassembled WGS sequence"/>
</dbReference>
<feature type="DNA-binding region" description="H-T-H motif" evidence="2">
    <location>
        <begin position="31"/>
        <end position="50"/>
    </location>
</feature>
<organism evidence="4 5">
    <name type="scientific">Acetobacterium malicum</name>
    <dbReference type="NCBI Taxonomy" id="52692"/>
    <lineage>
        <taxon>Bacteria</taxon>
        <taxon>Bacillati</taxon>
        <taxon>Bacillota</taxon>
        <taxon>Clostridia</taxon>
        <taxon>Eubacteriales</taxon>
        <taxon>Eubacteriaceae</taxon>
        <taxon>Acetobacterium</taxon>
    </lineage>
</organism>
<evidence type="ECO:0000256" key="2">
    <source>
        <dbReference type="PROSITE-ProRule" id="PRU00335"/>
    </source>
</evidence>
<dbReference type="InterPro" id="IPR001647">
    <property type="entry name" value="HTH_TetR"/>
</dbReference>
<dbReference type="SUPFAM" id="SSF46689">
    <property type="entry name" value="Homeodomain-like"/>
    <property type="match status" value="1"/>
</dbReference>
<dbReference type="PRINTS" id="PR00455">
    <property type="entry name" value="HTHTETR"/>
</dbReference>
<keyword evidence="1 2" id="KW-0238">DNA-binding</keyword>
<dbReference type="Gene3D" id="1.10.357.10">
    <property type="entry name" value="Tetracycline Repressor, domain 2"/>
    <property type="match status" value="1"/>
</dbReference>
<evidence type="ECO:0000313" key="5">
    <source>
        <dbReference type="Proteomes" id="UP000622405"/>
    </source>
</evidence>
<evidence type="ECO:0000313" key="4">
    <source>
        <dbReference type="EMBL" id="MBC3901215.1"/>
    </source>
</evidence>